<dbReference type="InterPro" id="IPR053025">
    <property type="entry name" value="Mito_ATP_Synthase-Asso"/>
</dbReference>
<dbReference type="PROSITE" id="PS00636">
    <property type="entry name" value="DNAJ_1"/>
    <property type="match status" value="1"/>
</dbReference>
<evidence type="ECO:0000313" key="4">
    <source>
        <dbReference type="Proteomes" id="UP000053097"/>
    </source>
</evidence>
<dbReference type="Gene3D" id="1.10.287.110">
    <property type="entry name" value="DnaJ domain"/>
    <property type="match status" value="1"/>
</dbReference>
<keyword evidence="1" id="KW-0472">Membrane</keyword>
<evidence type="ECO:0000256" key="1">
    <source>
        <dbReference type="SAM" id="Phobius"/>
    </source>
</evidence>
<dbReference type="OrthoDB" id="376357at2759"/>
<organism evidence="3 4">
    <name type="scientific">Ooceraea biroi</name>
    <name type="common">Clonal raider ant</name>
    <name type="synonym">Cerapachys biroi</name>
    <dbReference type="NCBI Taxonomy" id="2015173"/>
    <lineage>
        <taxon>Eukaryota</taxon>
        <taxon>Metazoa</taxon>
        <taxon>Ecdysozoa</taxon>
        <taxon>Arthropoda</taxon>
        <taxon>Hexapoda</taxon>
        <taxon>Insecta</taxon>
        <taxon>Pterygota</taxon>
        <taxon>Neoptera</taxon>
        <taxon>Endopterygota</taxon>
        <taxon>Hymenoptera</taxon>
        <taxon>Apocrita</taxon>
        <taxon>Aculeata</taxon>
        <taxon>Formicoidea</taxon>
        <taxon>Formicidae</taxon>
        <taxon>Dorylinae</taxon>
        <taxon>Ooceraea</taxon>
    </lineage>
</organism>
<dbReference type="InterPro" id="IPR036869">
    <property type="entry name" value="J_dom_sf"/>
</dbReference>
<protein>
    <submittedName>
        <fullName evidence="3">DnaJ-like protein subfamily C member</fullName>
    </submittedName>
</protein>
<dbReference type="PANTHER" id="PTHR44873">
    <property type="entry name" value="DNAJ HOMOLOG SUBFAMILY C MEMBER 30, MITOCHONDRIAL"/>
    <property type="match status" value="1"/>
</dbReference>
<gene>
    <name evidence="3" type="ORF">X777_05877</name>
</gene>
<dbReference type="InterPro" id="IPR018253">
    <property type="entry name" value="DnaJ_domain_CS"/>
</dbReference>
<keyword evidence="1" id="KW-0812">Transmembrane</keyword>
<dbReference type="Proteomes" id="UP000053097">
    <property type="component" value="Unassembled WGS sequence"/>
</dbReference>
<dbReference type="CDD" id="cd06257">
    <property type="entry name" value="DnaJ"/>
    <property type="match status" value="1"/>
</dbReference>
<dbReference type="AlphaFoldDB" id="A0A026WDI0"/>
<dbReference type="EMBL" id="KK107260">
    <property type="protein sequence ID" value="EZA54028.1"/>
    <property type="molecule type" value="Genomic_DNA"/>
</dbReference>
<keyword evidence="1" id="KW-1133">Transmembrane helix</keyword>
<evidence type="ECO:0000313" key="3">
    <source>
        <dbReference type="EMBL" id="EZA54028.1"/>
    </source>
</evidence>
<feature type="transmembrane region" description="Helical" evidence="1">
    <location>
        <begin position="174"/>
        <end position="192"/>
    </location>
</feature>
<keyword evidence="4" id="KW-1185">Reference proteome</keyword>
<evidence type="ECO:0000259" key="2">
    <source>
        <dbReference type="PROSITE" id="PS50076"/>
    </source>
</evidence>
<proteinExistence type="predicted"/>
<dbReference type="PRINTS" id="PR00625">
    <property type="entry name" value="JDOMAIN"/>
</dbReference>
<name>A0A026WDI0_OOCBI</name>
<feature type="domain" description="J" evidence="2">
    <location>
        <begin position="37"/>
        <end position="101"/>
    </location>
</feature>
<dbReference type="SUPFAM" id="SSF46565">
    <property type="entry name" value="Chaperone J-domain"/>
    <property type="match status" value="1"/>
</dbReference>
<dbReference type="InterPro" id="IPR001623">
    <property type="entry name" value="DnaJ_domain"/>
</dbReference>
<sequence length="235" mass="26937">MPTLLMHSLLKSGMLNSSKSSLIRLYSTKQKVTLPKNHYDTLKVTPNATHNQIKSAYYKLTLQYHPDKNKSEYAKQKFQDISEAYEILGNHELRKNYDQRMKFRQRPVSSTVPPNTPYRDQAHVRPTTMYNFDAWIQAHYGRQFDMTQTLKKKRETMQEIRREQNETKSTGDPLGIICVFIIIIFMVCSLGRRNIDVPHTKKQSNPDGNGIGMATDPVGYGTEGAIPGKLEVVNG</sequence>
<dbReference type="Pfam" id="PF00226">
    <property type="entry name" value="DnaJ"/>
    <property type="match status" value="1"/>
</dbReference>
<reference evidence="3 4" key="1">
    <citation type="journal article" date="2014" name="Curr. Biol.">
        <title>The genome of the clonal raider ant Cerapachys biroi.</title>
        <authorList>
            <person name="Oxley P.R."/>
            <person name="Ji L."/>
            <person name="Fetter-Pruneda I."/>
            <person name="McKenzie S.K."/>
            <person name="Li C."/>
            <person name="Hu H."/>
            <person name="Zhang G."/>
            <person name="Kronauer D.J."/>
        </authorList>
    </citation>
    <scope>NUCLEOTIDE SEQUENCE [LARGE SCALE GENOMIC DNA]</scope>
</reference>
<dbReference type="SMART" id="SM00271">
    <property type="entry name" value="DnaJ"/>
    <property type="match status" value="1"/>
</dbReference>
<dbReference type="PANTHER" id="PTHR44873:SF1">
    <property type="entry name" value="DNAJ HOMOLOG SUBFAMILY C MEMBER 30, MITOCHONDRIAL"/>
    <property type="match status" value="1"/>
</dbReference>
<accession>A0A026WDI0</accession>
<dbReference type="PROSITE" id="PS50076">
    <property type="entry name" value="DNAJ_2"/>
    <property type="match status" value="1"/>
</dbReference>
<dbReference type="OMA" id="NATHNQI"/>
<dbReference type="STRING" id="2015173.A0A026WDI0"/>